<name>A0A2N9LU07_9BACT</name>
<evidence type="ECO:0000313" key="2">
    <source>
        <dbReference type="Proteomes" id="UP000239735"/>
    </source>
</evidence>
<proteinExistence type="predicted"/>
<sequence length="84" mass="9440">MQLKSGLRARYDLRRTMLEGDLASWPHKTNLQMGLLDTRPNPGFEKGKSAGHKLTWQGSRCQPRKIACSSSLFRRHSLSMSPAG</sequence>
<evidence type="ECO:0000313" key="1">
    <source>
        <dbReference type="EMBL" id="SPE26625.1"/>
    </source>
</evidence>
<organism evidence="1 2">
    <name type="scientific">Candidatus Sulfuritelmatomonas gaucii</name>
    <dbReference type="NCBI Taxonomy" id="2043161"/>
    <lineage>
        <taxon>Bacteria</taxon>
        <taxon>Pseudomonadati</taxon>
        <taxon>Acidobacteriota</taxon>
        <taxon>Terriglobia</taxon>
        <taxon>Terriglobales</taxon>
        <taxon>Acidobacteriaceae</taxon>
        <taxon>Candidatus Sulfuritelmatomonas</taxon>
    </lineage>
</organism>
<dbReference type="Proteomes" id="UP000239735">
    <property type="component" value="Unassembled WGS sequence"/>
</dbReference>
<gene>
    <name evidence="1" type="ORF">SBA5_550048</name>
</gene>
<accession>A0A2N9LU07</accession>
<dbReference type="AlphaFoldDB" id="A0A2N9LU07"/>
<dbReference type="EMBL" id="OKRB01000114">
    <property type="protein sequence ID" value="SPE26625.1"/>
    <property type="molecule type" value="Genomic_DNA"/>
</dbReference>
<protein>
    <submittedName>
        <fullName evidence="1">Uncharacterized protein</fullName>
    </submittedName>
</protein>
<reference evidence="2" key="1">
    <citation type="submission" date="2018-02" db="EMBL/GenBank/DDBJ databases">
        <authorList>
            <person name="Hausmann B."/>
        </authorList>
    </citation>
    <scope>NUCLEOTIDE SEQUENCE [LARGE SCALE GENOMIC DNA]</scope>
    <source>
        <strain evidence="2">Peat soil MAG SbA5</strain>
    </source>
</reference>